<accession>A0A6G4UCX9</accession>
<dbReference type="Gene3D" id="3.40.190.10">
    <property type="entry name" value="Periplasmic binding protein-like II"/>
    <property type="match status" value="1"/>
</dbReference>
<dbReference type="CDD" id="cd13585">
    <property type="entry name" value="PBP2_TMBP_like"/>
    <property type="match status" value="1"/>
</dbReference>
<keyword evidence="1" id="KW-1003">Cell membrane</keyword>
<comment type="caution">
    <text evidence="7">The sequence shown here is derived from an EMBL/GenBank/DDBJ whole genome shotgun (WGS) entry which is preliminary data.</text>
</comment>
<dbReference type="InterPro" id="IPR050490">
    <property type="entry name" value="Bact_solute-bd_prot1"/>
</dbReference>
<dbReference type="Proteomes" id="UP000481583">
    <property type="component" value="Unassembled WGS sequence"/>
</dbReference>
<gene>
    <name evidence="7" type="ORF">G5C51_37500</name>
</gene>
<evidence type="ECO:0000256" key="1">
    <source>
        <dbReference type="ARBA" id="ARBA00022475"/>
    </source>
</evidence>
<dbReference type="EMBL" id="JAAKZV010000311">
    <property type="protein sequence ID" value="NGN69570.1"/>
    <property type="molecule type" value="Genomic_DNA"/>
</dbReference>
<keyword evidence="8" id="KW-1185">Reference proteome</keyword>
<dbReference type="AlphaFoldDB" id="A0A6G4UCX9"/>
<evidence type="ECO:0000256" key="4">
    <source>
        <dbReference type="ARBA" id="ARBA00023139"/>
    </source>
</evidence>
<dbReference type="PANTHER" id="PTHR43649">
    <property type="entry name" value="ARABINOSE-BINDING PROTEIN-RELATED"/>
    <property type="match status" value="1"/>
</dbReference>
<sequence>MTAAAAAAVPAASALAACGDSGGSGGGAATGELSLVYLGDATQQKSFNALFEQFNQVHPKIQIKARGIAAKDWATFANTVSTQIAGGKVPDIVQVATEGQRLFASKGLLLPLDPYLKRDKKAVDAYFADVDPKLKRWTEKYGSTDGRTYYVPGGYNTVCLYLNTDLFKKAGVDLPGDEWTWEDFRRAGLQIKEKTGAFMLPVNYVNPFLDLMPWLLTNGTSTLNAAWDKGTFDSPEAAEAATFVKSLIDDGLSPKPGGTFDGPSQYAKGKLAALAGGRWTTVDMRRIKMVGKTHIVSWPVHKGHGSPVGWDGWPILKASKKKDAAWTFLKWLMTKDASDFYAKIGGTTVPARKSVAASASFTTDAPKGTEELPKAITYGTPIPSPNQGAQVQAAIMKGWQAAITGTKPVAEALTAANTELSGLL</sequence>
<feature type="chain" id="PRO_5039709375" evidence="6">
    <location>
        <begin position="17"/>
        <end position="424"/>
    </location>
</feature>
<keyword evidence="3" id="KW-0472">Membrane</keyword>
<keyword evidence="5" id="KW-0449">Lipoprotein</keyword>
<evidence type="ECO:0000256" key="6">
    <source>
        <dbReference type="SAM" id="SignalP"/>
    </source>
</evidence>
<evidence type="ECO:0000256" key="3">
    <source>
        <dbReference type="ARBA" id="ARBA00023136"/>
    </source>
</evidence>
<protein>
    <submittedName>
        <fullName evidence="7">Sugar ABC transporter substrate-binding protein</fullName>
    </submittedName>
</protein>
<dbReference type="PANTHER" id="PTHR43649:SF33">
    <property type="entry name" value="POLYGALACTURONAN_RHAMNOGALACTURONAN-BINDING PROTEIN YTCQ"/>
    <property type="match status" value="1"/>
</dbReference>
<keyword evidence="2 6" id="KW-0732">Signal</keyword>
<dbReference type="SUPFAM" id="SSF53850">
    <property type="entry name" value="Periplasmic binding protein-like II"/>
    <property type="match status" value="1"/>
</dbReference>
<keyword evidence="4" id="KW-0564">Palmitate</keyword>
<dbReference type="Pfam" id="PF01547">
    <property type="entry name" value="SBP_bac_1"/>
    <property type="match status" value="1"/>
</dbReference>
<evidence type="ECO:0000313" key="7">
    <source>
        <dbReference type="EMBL" id="NGN69570.1"/>
    </source>
</evidence>
<evidence type="ECO:0000313" key="8">
    <source>
        <dbReference type="Proteomes" id="UP000481583"/>
    </source>
</evidence>
<proteinExistence type="predicted"/>
<feature type="signal peptide" evidence="6">
    <location>
        <begin position="1"/>
        <end position="16"/>
    </location>
</feature>
<dbReference type="InterPro" id="IPR006059">
    <property type="entry name" value="SBP"/>
</dbReference>
<organism evidence="7 8">
    <name type="scientific">Streptomyces coryli</name>
    <dbReference type="NCBI Taxonomy" id="1128680"/>
    <lineage>
        <taxon>Bacteria</taxon>
        <taxon>Bacillati</taxon>
        <taxon>Actinomycetota</taxon>
        <taxon>Actinomycetes</taxon>
        <taxon>Kitasatosporales</taxon>
        <taxon>Streptomycetaceae</taxon>
        <taxon>Streptomyces</taxon>
    </lineage>
</organism>
<evidence type="ECO:0000256" key="2">
    <source>
        <dbReference type="ARBA" id="ARBA00022729"/>
    </source>
</evidence>
<evidence type="ECO:0000256" key="5">
    <source>
        <dbReference type="ARBA" id="ARBA00023288"/>
    </source>
</evidence>
<name>A0A6G4UCX9_9ACTN</name>
<reference evidence="7 8" key="1">
    <citation type="submission" date="2020-02" db="EMBL/GenBank/DDBJ databases">
        <title>Whole-genome analyses of novel actinobacteria.</title>
        <authorList>
            <person name="Sahin N."/>
        </authorList>
    </citation>
    <scope>NUCLEOTIDE SEQUENCE [LARGE SCALE GENOMIC DNA]</scope>
    <source>
        <strain evidence="7 8">A7024</strain>
    </source>
</reference>